<evidence type="ECO:0000256" key="4">
    <source>
        <dbReference type="ARBA" id="ARBA00022729"/>
    </source>
</evidence>
<evidence type="ECO:0000256" key="7">
    <source>
        <dbReference type="ARBA" id="ARBA00023136"/>
    </source>
</evidence>
<feature type="transmembrane region" description="Helical" evidence="8">
    <location>
        <begin position="345"/>
        <end position="366"/>
    </location>
</feature>
<proteinExistence type="inferred from homology"/>
<dbReference type="PANTHER" id="PTHR46953:SF1">
    <property type="entry name" value="G-PROTEIN COUPLED RECEPTOR MTH-LIKE 1-RELATED"/>
    <property type="match status" value="1"/>
</dbReference>
<evidence type="ECO:0000256" key="1">
    <source>
        <dbReference type="ARBA" id="ARBA00004141"/>
    </source>
</evidence>
<keyword evidence="6" id="KW-0807">Transducer</keyword>
<evidence type="ECO:0000313" key="12">
    <source>
        <dbReference type="Proteomes" id="UP001381693"/>
    </source>
</evidence>
<reference evidence="11 12" key="1">
    <citation type="submission" date="2023-11" db="EMBL/GenBank/DDBJ databases">
        <title>Halocaridina rubra genome assembly.</title>
        <authorList>
            <person name="Smith C."/>
        </authorList>
    </citation>
    <scope>NUCLEOTIDE SEQUENCE [LARGE SCALE GENOMIC DNA]</scope>
    <source>
        <strain evidence="11">EP-1</strain>
        <tissue evidence="11">Whole</tissue>
    </source>
</reference>
<comment type="similarity">
    <text evidence="2">Belongs to the G-protein coupled receptor 2 family. Mth subfamily.</text>
</comment>
<feature type="transmembrane region" description="Helical" evidence="8">
    <location>
        <begin position="277"/>
        <end position="296"/>
    </location>
</feature>
<sequence length="558" mass="63660">MSLWPYFLLVMVSSNCAIAQSPNDESDQSNSSYSMTGCCPPGHGILPTHTCVPFDSSQQLITFKDSNDSAWDMACDEGQVLHQVNLTDIATHVMDNEVLLAWRSPQTFSWILLETYCVAPSAISDPENEVQYVVAFCYNDPMIQWQRDEMACQNATCVRKCCPSGQIFNTSSCQTPIDGSAWQPHFQFKDDDVEQEPSDMMIVYGIPQCQQSFLGDDYSLLMSGYLKLSDFPEEITSNSYCLDMFTTDTGETVERSVICLSEDDGFCWWRHFIVDTLFMSISCVFLGITWLIYISVKELRGSTNGRSMISFLTALFAAFVTILVNRHHRESFSAFQCSLTGVLSHFSILATFFWLNVLCYHIWNCLRSARNSKESFPFVAYCLYGWGCPLVVSLVGVVLDALKADALRPDFVLPRCWFGDRTTKWVYQYGFMLVLLLVNLAFFLSSALMLTKRLRQTQDIKHHSESLWLYLKLFIVMGITWVMELITWLLEENSCTTWVTILDGITALHGVYIFLVTVCRRDLRIFTKCCGKTQYDVDGNTVTCTRDNFVELLDREKI</sequence>
<dbReference type="PROSITE" id="PS50261">
    <property type="entry name" value="G_PROTEIN_RECEP_F2_4"/>
    <property type="match status" value="1"/>
</dbReference>
<dbReference type="Gene3D" id="2.170.180.11">
    <property type="entry name" value="Methuselah ectodomain, domain 2"/>
    <property type="match status" value="1"/>
</dbReference>
<dbReference type="GO" id="GO:0004930">
    <property type="term" value="F:G protein-coupled receptor activity"/>
    <property type="evidence" value="ECO:0007669"/>
    <property type="project" value="UniProtKB-KW"/>
</dbReference>
<feature type="transmembrane region" description="Helical" evidence="8">
    <location>
        <begin position="308"/>
        <end position="325"/>
    </location>
</feature>
<feature type="transmembrane region" description="Helical" evidence="8">
    <location>
        <begin position="427"/>
        <end position="448"/>
    </location>
</feature>
<evidence type="ECO:0000259" key="10">
    <source>
        <dbReference type="PROSITE" id="PS50261"/>
    </source>
</evidence>
<dbReference type="EMBL" id="JAXCGZ010001998">
    <property type="protein sequence ID" value="KAK7084723.1"/>
    <property type="molecule type" value="Genomic_DNA"/>
</dbReference>
<gene>
    <name evidence="11" type="ORF">SK128_007760</name>
</gene>
<protein>
    <recommendedName>
        <fullName evidence="10">G-protein coupled receptors family 2 profile 2 domain-containing protein</fullName>
    </recommendedName>
</protein>
<dbReference type="Pfam" id="PF06652">
    <property type="entry name" value="Methuselah_N"/>
    <property type="match status" value="1"/>
</dbReference>
<evidence type="ECO:0000313" key="11">
    <source>
        <dbReference type="EMBL" id="KAK7084723.1"/>
    </source>
</evidence>
<dbReference type="InterPro" id="IPR052808">
    <property type="entry name" value="GPCR_Mth-like"/>
</dbReference>
<dbReference type="PANTHER" id="PTHR46953">
    <property type="entry name" value="G-PROTEIN COUPLED RECEPTOR MTH-LIKE 1-RELATED"/>
    <property type="match status" value="1"/>
</dbReference>
<keyword evidence="3 8" id="KW-0812">Transmembrane</keyword>
<feature type="transmembrane region" description="Helical" evidence="8">
    <location>
        <begin position="469"/>
        <end position="490"/>
    </location>
</feature>
<feature type="chain" id="PRO_5042933213" description="G-protein coupled receptors family 2 profile 2 domain-containing protein" evidence="9">
    <location>
        <begin position="20"/>
        <end position="558"/>
    </location>
</feature>
<feature type="signal peptide" evidence="9">
    <location>
        <begin position="1"/>
        <end position="19"/>
    </location>
</feature>
<keyword evidence="6" id="KW-0297">G-protein coupled receptor</keyword>
<dbReference type="CDD" id="cd15039">
    <property type="entry name" value="7tmB3_Methuselah-like"/>
    <property type="match status" value="1"/>
</dbReference>
<keyword evidence="7 8" id="KW-0472">Membrane</keyword>
<dbReference type="InterPro" id="IPR017981">
    <property type="entry name" value="GPCR_2-like_7TM"/>
</dbReference>
<organism evidence="11 12">
    <name type="scientific">Halocaridina rubra</name>
    <name type="common">Hawaiian red shrimp</name>
    <dbReference type="NCBI Taxonomy" id="373956"/>
    <lineage>
        <taxon>Eukaryota</taxon>
        <taxon>Metazoa</taxon>
        <taxon>Ecdysozoa</taxon>
        <taxon>Arthropoda</taxon>
        <taxon>Crustacea</taxon>
        <taxon>Multicrustacea</taxon>
        <taxon>Malacostraca</taxon>
        <taxon>Eumalacostraca</taxon>
        <taxon>Eucarida</taxon>
        <taxon>Decapoda</taxon>
        <taxon>Pleocyemata</taxon>
        <taxon>Caridea</taxon>
        <taxon>Atyoidea</taxon>
        <taxon>Atyidae</taxon>
        <taxon>Halocaridina</taxon>
    </lineage>
</organism>
<dbReference type="SUPFAM" id="SSF63877">
    <property type="entry name" value="Methuselah ectodomain"/>
    <property type="match status" value="1"/>
</dbReference>
<keyword evidence="5 8" id="KW-1133">Transmembrane helix</keyword>
<evidence type="ECO:0000256" key="6">
    <source>
        <dbReference type="ARBA" id="ARBA00023040"/>
    </source>
</evidence>
<feature type="transmembrane region" description="Helical" evidence="8">
    <location>
        <begin position="496"/>
        <end position="518"/>
    </location>
</feature>
<feature type="domain" description="G-protein coupled receptors family 2 profile 2" evidence="10">
    <location>
        <begin position="271"/>
        <end position="521"/>
    </location>
</feature>
<evidence type="ECO:0000256" key="8">
    <source>
        <dbReference type="SAM" id="Phobius"/>
    </source>
</evidence>
<dbReference type="InterPro" id="IPR010596">
    <property type="entry name" value="Methuselah_N_dom"/>
</dbReference>
<dbReference type="InterPro" id="IPR000832">
    <property type="entry name" value="GPCR_2_secretin-like"/>
</dbReference>
<dbReference type="InterPro" id="IPR023311">
    <property type="entry name" value="Methusela_ecto_dom_2"/>
</dbReference>
<dbReference type="Pfam" id="PF00002">
    <property type="entry name" value="7tm_2"/>
    <property type="match status" value="1"/>
</dbReference>
<evidence type="ECO:0000256" key="9">
    <source>
        <dbReference type="SAM" id="SignalP"/>
    </source>
</evidence>
<comment type="caution">
    <text evidence="11">The sequence shown here is derived from an EMBL/GenBank/DDBJ whole genome shotgun (WGS) entry which is preliminary data.</text>
</comment>
<dbReference type="GO" id="GO:0016020">
    <property type="term" value="C:membrane"/>
    <property type="evidence" value="ECO:0007669"/>
    <property type="project" value="UniProtKB-SubCell"/>
</dbReference>
<dbReference type="GO" id="GO:0007166">
    <property type="term" value="P:cell surface receptor signaling pathway"/>
    <property type="evidence" value="ECO:0007669"/>
    <property type="project" value="InterPro"/>
</dbReference>
<dbReference type="Proteomes" id="UP001381693">
    <property type="component" value="Unassembled WGS sequence"/>
</dbReference>
<dbReference type="AlphaFoldDB" id="A0AAN8XN97"/>
<evidence type="ECO:0000256" key="3">
    <source>
        <dbReference type="ARBA" id="ARBA00022692"/>
    </source>
</evidence>
<feature type="transmembrane region" description="Helical" evidence="8">
    <location>
        <begin position="378"/>
        <end position="399"/>
    </location>
</feature>
<name>A0AAN8XN97_HALRR</name>
<keyword evidence="4 9" id="KW-0732">Signal</keyword>
<dbReference type="Gene3D" id="1.20.1070.10">
    <property type="entry name" value="Rhodopsin 7-helix transmembrane proteins"/>
    <property type="match status" value="1"/>
</dbReference>
<dbReference type="InterPro" id="IPR036272">
    <property type="entry name" value="Methuselah_N_sf"/>
</dbReference>
<comment type="subcellular location">
    <subcellularLocation>
        <location evidence="1">Membrane</location>
        <topology evidence="1">Multi-pass membrane protein</topology>
    </subcellularLocation>
</comment>
<keyword evidence="12" id="KW-1185">Reference proteome</keyword>
<evidence type="ECO:0000256" key="2">
    <source>
        <dbReference type="ARBA" id="ARBA00008979"/>
    </source>
</evidence>
<accession>A0AAN8XN97</accession>
<evidence type="ECO:0000256" key="5">
    <source>
        <dbReference type="ARBA" id="ARBA00022989"/>
    </source>
</evidence>
<keyword evidence="6" id="KW-0675">Receptor</keyword>